<name>A0A8T3B3K2_DENNO</name>
<dbReference type="Gene3D" id="3.30.420.10">
    <property type="entry name" value="Ribonuclease H-like superfamily/Ribonuclease H"/>
    <property type="match status" value="1"/>
</dbReference>
<organism evidence="2 3">
    <name type="scientific">Dendrobium nobile</name>
    <name type="common">Orchid</name>
    <dbReference type="NCBI Taxonomy" id="94219"/>
    <lineage>
        <taxon>Eukaryota</taxon>
        <taxon>Viridiplantae</taxon>
        <taxon>Streptophyta</taxon>
        <taxon>Embryophyta</taxon>
        <taxon>Tracheophyta</taxon>
        <taxon>Spermatophyta</taxon>
        <taxon>Magnoliopsida</taxon>
        <taxon>Liliopsida</taxon>
        <taxon>Asparagales</taxon>
        <taxon>Orchidaceae</taxon>
        <taxon>Epidendroideae</taxon>
        <taxon>Malaxideae</taxon>
        <taxon>Dendrobiinae</taxon>
        <taxon>Dendrobium</taxon>
    </lineage>
</organism>
<evidence type="ECO:0000259" key="1">
    <source>
        <dbReference type="Pfam" id="PF13456"/>
    </source>
</evidence>
<dbReference type="InterPro" id="IPR044730">
    <property type="entry name" value="RNase_H-like_dom_plant"/>
</dbReference>
<dbReference type="InterPro" id="IPR053151">
    <property type="entry name" value="RNase_H-like"/>
</dbReference>
<dbReference type="Pfam" id="PF13456">
    <property type="entry name" value="RVT_3"/>
    <property type="match status" value="1"/>
</dbReference>
<comment type="caution">
    <text evidence="2">The sequence shown here is derived from an EMBL/GenBank/DDBJ whole genome shotgun (WGS) entry which is preliminary data.</text>
</comment>
<sequence>MGRTALQINSIIHLELNSNSFISFLWDPWLHGKSIMAEFANHNLENIIPYHASVSDFLREDGWLLPTAIPDSIANSLQQFGFNQGFKDTLLWHGSDKVCFSSFINYYHREEAKIDWFNLVWHKHYALRVFCRWMSGYGENVFTYLLNVITVLRLKILNMFFFLVSVLSVLTDWMSNVRGNVLNILHICILWFLWKARNEAKHDGIKMKDTVIISNINHRLLQFFNAKLISSYNMSKCQDLCVKLGMSIHLEDAIRRERIVRWLKPKAPAIKLNSDGSVDNYSAGFGGIIRDSFGKVIVAFAGPLPPCMVIYAELMGLLKGLNICIKRGFIYVEIEVDALNVIQIINSTHISYPQFFYLIREIKSALSNLNFTLAHLLREGNACADALAKLGSTLEEEREFDMENLPRLVKANACADWLANYGCQMDTYQELNITSLHPALKGHQGLKGLLILVYCYQSCSLSYSGKFELNEIN</sequence>
<dbReference type="InterPro" id="IPR012337">
    <property type="entry name" value="RNaseH-like_sf"/>
</dbReference>
<dbReference type="PANTHER" id="PTHR47723:SF19">
    <property type="entry name" value="POLYNUCLEOTIDYL TRANSFERASE, RIBONUCLEASE H-LIKE SUPERFAMILY PROTEIN"/>
    <property type="match status" value="1"/>
</dbReference>
<gene>
    <name evidence="2" type="ORF">KFK09_017485</name>
</gene>
<dbReference type="SUPFAM" id="SSF53098">
    <property type="entry name" value="Ribonuclease H-like"/>
    <property type="match status" value="1"/>
</dbReference>
<dbReference type="OrthoDB" id="597234at2759"/>
<dbReference type="EMBL" id="JAGYWB010000012">
    <property type="protein sequence ID" value="KAI0502532.1"/>
    <property type="molecule type" value="Genomic_DNA"/>
</dbReference>
<reference evidence="2" key="1">
    <citation type="journal article" date="2022" name="Front. Genet.">
        <title>Chromosome-Scale Assembly of the Dendrobium nobile Genome Provides Insights Into the Molecular Mechanism of the Biosynthesis of the Medicinal Active Ingredient of Dendrobium.</title>
        <authorList>
            <person name="Xu Q."/>
            <person name="Niu S.-C."/>
            <person name="Li K.-L."/>
            <person name="Zheng P.-J."/>
            <person name="Zhang X.-J."/>
            <person name="Jia Y."/>
            <person name="Liu Y."/>
            <person name="Niu Y.-X."/>
            <person name="Yu L.-H."/>
            <person name="Chen D.-F."/>
            <person name="Zhang G.-Q."/>
        </authorList>
    </citation>
    <scope>NUCLEOTIDE SEQUENCE</scope>
    <source>
        <tissue evidence="2">Leaf</tissue>
    </source>
</reference>
<dbReference type="InterPro" id="IPR002156">
    <property type="entry name" value="RNaseH_domain"/>
</dbReference>
<dbReference type="SMR" id="A0A8T3B3K2"/>
<dbReference type="GO" id="GO:0003676">
    <property type="term" value="F:nucleic acid binding"/>
    <property type="evidence" value="ECO:0007669"/>
    <property type="project" value="InterPro"/>
</dbReference>
<dbReference type="AlphaFoldDB" id="A0A8T3B3K2"/>
<feature type="domain" description="RNase H type-1" evidence="1">
    <location>
        <begin position="273"/>
        <end position="390"/>
    </location>
</feature>
<dbReference type="PANTHER" id="PTHR47723">
    <property type="entry name" value="OS05G0353850 PROTEIN"/>
    <property type="match status" value="1"/>
</dbReference>
<evidence type="ECO:0000313" key="3">
    <source>
        <dbReference type="Proteomes" id="UP000829196"/>
    </source>
</evidence>
<dbReference type="InterPro" id="IPR036397">
    <property type="entry name" value="RNaseH_sf"/>
</dbReference>
<protein>
    <recommendedName>
        <fullName evidence="1">RNase H type-1 domain-containing protein</fullName>
    </recommendedName>
</protein>
<dbReference type="Proteomes" id="UP000829196">
    <property type="component" value="Unassembled WGS sequence"/>
</dbReference>
<dbReference type="CDD" id="cd06222">
    <property type="entry name" value="RNase_H_like"/>
    <property type="match status" value="1"/>
</dbReference>
<proteinExistence type="predicted"/>
<dbReference type="GO" id="GO:0004523">
    <property type="term" value="F:RNA-DNA hybrid ribonuclease activity"/>
    <property type="evidence" value="ECO:0007669"/>
    <property type="project" value="InterPro"/>
</dbReference>
<evidence type="ECO:0000313" key="2">
    <source>
        <dbReference type="EMBL" id="KAI0502532.1"/>
    </source>
</evidence>
<keyword evidence="3" id="KW-1185">Reference proteome</keyword>
<accession>A0A8T3B3K2</accession>